<feature type="compositionally biased region" description="Basic and acidic residues" evidence="1">
    <location>
        <begin position="280"/>
        <end position="293"/>
    </location>
</feature>
<proteinExistence type="predicted"/>
<dbReference type="Proteomes" id="UP001642482">
    <property type="component" value="Unassembled WGS sequence"/>
</dbReference>
<accession>A0ABP0C5E2</accession>
<gene>
    <name evidence="2" type="ORF">SEUCBS140593_006506</name>
</gene>
<evidence type="ECO:0000313" key="2">
    <source>
        <dbReference type="EMBL" id="CAK7227229.1"/>
    </source>
</evidence>
<keyword evidence="3" id="KW-1185">Reference proteome</keyword>
<dbReference type="EMBL" id="CAWUHD010000071">
    <property type="protein sequence ID" value="CAK7227229.1"/>
    <property type="molecule type" value="Genomic_DNA"/>
</dbReference>
<feature type="compositionally biased region" description="Polar residues" evidence="1">
    <location>
        <begin position="268"/>
        <end position="278"/>
    </location>
</feature>
<feature type="region of interest" description="Disordered" evidence="1">
    <location>
        <begin position="557"/>
        <end position="584"/>
    </location>
</feature>
<name>A0ABP0C5E2_9PEZI</name>
<organism evidence="2 3">
    <name type="scientific">Sporothrix eucalyptigena</name>
    <dbReference type="NCBI Taxonomy" id="1812306"/>
    <lineage>
        <taxon>Eukaryota</taxon>
        <taxon>Fungi</taxon>
        <taxon>Dikarya</taxon>
        <taxon>Ascomycota</taxon>
        <taxon>Pezizomycotina</taxon>
        <taxon>Sordariomycetes</taxon>
        <taxon>Sordariomycetidae</taxon>
        <taxon>Ophiostomatales</taxon>
        <taxon>Ophiostomataceae</taxon>
        <taxon>Sporothrix</taxon>
    </lineage>
</organism>
<evidence type="ECO:0000313" key="3">
    <source>
        <dbReference type="Proteomes" id="UP001642482"/>
    </source>
</evidence>
<evidence type="ECO:0000256" key="1">
    <source>
        <dbReference type="SAM" id="MobiDB-lite"/>
    </source>
</evidence>
<feature type="compositionally biased region" description="Basic and acidic residues" evidence="1">
    <location>
        <begin position="125"/>
        <end position="135"/>
    </location>
</feature>
<sequence length="584" mass="64201">MAAVAPMDPPADLVADSEPTVQLECNLCPKKPVFSDSSHLLTHISSKGHLHQRFSTEFKAKSDDAAKEKLEKYEQWYKANDIERLLSERMSSKAKGRPPPRRPRAAAAAPRKSRARKSTSAVESTKADANKDADCRTPGNLPPMAHWNTAPVARDSVYPPIRDSNYLGGSLYTTPISMRQQSRYLYPEDVTGDGSGIKRDPFDPVHGSAPLPEIDSAYGPSFTDEDILQVNKLKGIVWPGMDLFDSATPDQKRKRNQRKDDAAIDQLKVTSENVTATETVWDKQGTKRKERDIYASPSSVEGTPPSTPPPRKRRSRARPNASSTMTPLSMMKTEDRSDDLSNTKRAGRLVGGVPKTRSLRASARAADKEDKNKDGISNTSIEDAVYALGNHKPPRSTFNVYYEGNGNSPGNMMTTFLTDDEPTLDPRFDQASLHNRPALQQLDPNLSIAESSPYFKHSTSSSHFFDNGSQSPHMAYRSTQQSSYGNGYQGMNNGTLNPLCTQPRSGGNMYQQFDNPMFNGSTGSGNDGAAGSFHGANSRRMGYGSFGIDANTNPFGYNDQRDSNVREGSYTDPSFQGTGRLFEL</sequence>
<evidence type="ECO:0008006" key="4">
    <source>
        <dbReference type="Google" id="ProtNLM"/>
    </source>
</evidence>
<feature type="region of interest" description="Disordered" evidence="1">
    <location>
        <begin position="87"/>
        <end position="142"/>
    </location>
</feature>
<feature type="compositionally biased region" description="Basic and acidic residues" evidence="1">
    <location>
        <begin position="332"/>
        <end position="342"/>
    </location>
</feature>
<feature type="compositionally biased region" description="Basic residues" evidence="1">
    <location>
        <begin position="92"/>
        <end position="104"/>
    </location>
</feature>
<protein>
    <recommendedName>
        <fullName evidence="4">C2h2 finger domain containing protein</fullName>
    </recommendedName>
</protein>
<feature type="region of interest" description="Disordered" evidence="1">
    <location>
        <begin position="245"/>
        <end position="377"/>
    </location>
</feature>
<feature type="region of interest" description="Disordered" evidence="1">
    <location>
        <begin position="191"/>
        <end position="213"/>
    </location>
</feature>
<reference evidence="2 3" key="1">
    <citation type="submission" date="2024-01" db="EMBL/GenBank/DDBJ databases">
        <authorList>
            <person name="Allen C."/>
            <person name="Tagirdzhanova G."/>
        </authorList>
    </citation>
    <scope>NUCLEOTIDE SEQUENCE [LARGE SCALE GENOMIC DNA]</scope>
</reference>
<comment type="caution">
    <text evidence="2">The sequence shown here is derived from an EMBL/GenBank/DDBJ whole genome shotgun (WGS) entry which is preliminary data.</text>
</comment>
<feature type="compositionally biased region" description="Basic and acidic residues" evidence="1">
    <location>
        <begin position="365"/>
        <end position="374"/>
    </location>
</feature>